<comment type="caution">
    <text evidence="1">The sequence shown here is derived from an EMBL/GenBank/DDBJ whole genome shotgun (WGS) entry which is preliminary data.</text>
</comment>
<keyword evidence="2" id="KW-1185">Reference proteome</keyword>
<organism evidence="1 2">
    <name type="scientific">Botryotinia convoluta</name>
    <dbReference type="NCBI Taxonomy" id="54673"/>
    <lineage>
        <taxon>Eukaryota</taxon>
        <taxon>Fungi</taxon>
        <taxon>Dikarya</taxon>
        <taxon>Ascomycota</taxon>
        <taxon>Pezizomycotina</taxon>
        <taxon>Leotiomycetes</taxon>
        <taxon>Helotiales</taxon>
        <taxon>Sclerotiniaceae</taxon>
        <taxon>Botryotinia</taxon>
    </lineage>
</organism>
<proteinExistence type="predicted"/>
<name>A0A4Z1I1S7_9HELO</name>
<dbReference type="Proteomes" id="UP000297527">
    <property type="component" value="Unassembled WGS sequence"/>
</dbReference>
<evidence type="ECO:0000313" key="2">
    <source>
        <dbReference type="Proteomes" id="UP000297527"/>
    </source>
</evidence>
<sequence>MFAVVSQHDQTQGNAGKGLSLAAHRIHSLLRDIHHLNSALAVSKIPGYMFEQTQASKSK</sequence>
<evidence type="ECO:0000313" key="1">
    <source>
        <dbReference type="EMBL" id="TGO55451.1"/>
    </source>
</evidence>
<accession>A0A4Z1I1S7</accession>
<dbReference type="EMBL" id="PQXN01000092">
    <property type="protein sequence ID" value="TGO55451.1"/>
    <property type="molecule type" value="Genomic_DNA"/>
</dbReference>
<dbReference type="AlphaFoldDB" id="A0A4Z1I1S7"/>
<protein>
    <submittedName>
        <fullName evidence="1">Uncharacterized protein</fullName>
    </submittedName>
</protein>
<reference evidence="1 2" key="1">
    <citation type="submission" date="2017-12" db="EMBL/GenBank/DDBJ databases">
        <title>Comparative genomics of Botrytis spp.</title>
        <authorList>
            <person name="Valero-Jimenez C.A."/>
            <person name="Tapia P."/>
            <person name="Veloso J."/>
            <person name="Silva-Moreno E."/>
            <person name="Staats M."/>
            <person name="Valdes J.H."/>
            <person name="Van Kan J.A.L."/>
        </authorList>
    </citation>
    <scope>NUCLEOTIDE SEQUENCE [LARGE SCALE GENOMIC DNA]</scope>
    <source>
        <strain evidence="1 2">MUCL11595</strain>
    </source>
</reference>
<gene>
    <name evidence="1" type="ORF">BCON_0092g00350</name>
</gene>